<evidence type="ECO:0000313" key="6">
    <source>
        <dbReference type="EMBL" id="CAB4707850.1"/>
    </source>
</evidence>
<dbReference type="EMBL" id="CAESAL010000003">
    <property type="protein sequence ID" value="CAB4330644.1"/>
    <property type="molecule type" value="Genomic_DNA"/>
</dbReference>
<evidence type="ECO:0000313" key="9">
    <source>
        <dbReference type="EMBL" id="CAB4984568.1"/>
    </source>
</evidence>
<dbReference type="EMBL" id="CAFAAD010000005">
    <property type="protein sequence ID" value="CAB4781481.1"/>
    <property type="molecule type" value="Genomic_DNA"/>
</dbReference>
<dbReference type="EMBL" id="CAEZXY010000034">
    <property type="protein sequence ID" value="CAB4707850.1"/>
    <property type="molecule type" value="Genomic_DNA"/>
</dbReference>
<dbReference type="AlphaFoldDB" id="A0A6J6W9C3"/>
<proteinExistence type="predicted"/>
<evidence type="ECO:0000313" key="10">
    <source>
        <dbReference type="EMBL" id="CAB5075685.1"/>
    </source>
</evidence>
<accession>A0A6J6W9C3</accession>
<keyword evidence="1" id="KW-0812">Transmembrane</keyword>
<name>A0A6J6W9C3_9ZZZZ</name>
<evidence type="ECO:0000313" key="3">
    <source>
        <dbReference type="EMBL" id="CAB4371252.1"/>
    </source>
</evidence>
<protein>
    <submittedName>
        <fullName evidence="7">Unannotated protein</fullName>
    </submittedName>
</protein>
<dbReference type="EMBL" id="CAEUNJ010000023">
    <property type="protein sequence ID" value="CAB4371252.1"/>
    <property type="molecule type" value="Genomic_DNA"/>
</dbReference>
<dbReference type="EMBL" id="CAFBNJ010000011">
    <property type="protein sequence ID" value="CAB4943279.1"/>
    <property type="molecule type" value="Genomic_DNA"/>
</dbReference>
<dbReference type="EMBL" id="CAEZVC010000015">
    <property type="protein sequence ID" value="CAB4616547.1"/>
    <property type="molecule type" value="Genomic_DNA"/>
</dbReference>
<keyword evidence="1" id="KW-0472">Membrane</keyword>
<evidence type="ECO:0000313" key="7">
    <source>
        <dbReference type="EMBL" id="CAB4781481.1"/>
    </source>
</evidence>
<reference evidence="7" key="1">
    <citation type="submission" date="2020-05" db="EMBL/GenBank/DDBJ databases">
        <authorList>
            <person name="Chiriac C."/>
            <person name="Salcher M."/>
            <person name="Ghai R."/>
            <person name="Kavagutti S V."/>
        </authorList>
    </citation>
    <scope>NUCLEOTIDE SEQUENCE</scope>
</reference>
<evidence type="ECO:0000313" key="8">
    <source>
        <dbReference type="EMBL" id="CAB4943279.1"/>
    </source>
</evidence>
<sequence length="122" mass="13523">METTGDRIEQFKSEVTDLNLKTGNPSREKTFQTIGFLLMLAGIIGGIVCYVGAKNASGTADLAATKIQEQIVFAIWFLILTVVGAAMFLRYALASFLRMWLLRQLYEGQANTDRIVDAVSKR</sequence>
<evidence type="ECO:0000313" key="2">
    <source>
        <dbReference type="EMBL" id="CAB4330644.1"/>
    </source>
</evidence>
<dbReference type="EMBL" id="CAFBRD010000020">
    <property type="protein sequence ID" value="CAB5075685.1"/>
    <property type="molecule type" value="Genomic_DNA"/>
</dbReference>
<dbReference type="EMBL" id="CAEZTY010000003">
    <property type="protein sequence ID" value="CAB4575866.1"/>
    <property type="molecule type" value="Genomic_DNA"/>
</dbReference>
<evidence type="ECO:0000256" key="1">
    <source>
        <dbReference type="SAM" id="Phobius"/>
    </source>
</evidence>
<feature type="transmembrane region" description="Helical" evidence="1">
    <location>
        <begin position="73"/>
        <end position="93"/>
    </location>
</feature>
<dbReference type="EMBL" id="CAFBOK010000094">
    <property type="protein sequence ID" value="CAB4984568.1"/>
    <property type="molecule type" value="Genomic_DNA"/>
</dbReference>
<keyword evidence="1" id="KW-1133">Transmembrane helix</keyword>
<gene>
    <name evidence="4" type="ORF">UFOPK1762_00169</name>
    <name evidence="5" type="ORF">UFOPK1906_00416</name>
    <name evidence="6" type="ORF">UFOPK2624_00920</name>
    <name evidence="7" type="ORF">UFOPK2969_00120</name>
    <name evidence="2" type="ORF">UFOPK3331_00146</name>
    <name evidence="8" type="ORF">UFOPK3785_00344</name>
    <name evidence="9" type="ORF">UFOPK3927_00922</name>
    <name evidence="3" type="ORF">UFOPK4201_00711</name>
    <name evidence="10" type="ORF">UFOPK4371_00551</name>
</gene>
<feature type="transmembrane region" description="Helical" evidence="1">
    <location>
        <begin position="34"/>
        <end position="53"/>
    </location>
</feature>
<evidence type="ECO:0000313" key="5">
    <source>
        <dbReference type="EMBL" id="CAB4616547.1"/>
    </source>
</evidence>
<evidence type="ECO:0000313" key="4">
    <source>
        <dbReference type="EMBL" id="CAB4575866.1"/>
    </source>
</evidence>
<organism evidence="7">
    <name type="scientific">freshwater metagenome</name>
    <dbReference type="NCBI Taxonomy" id="449393"/>
    <lineage>
        <taxon>unclassified sequences</taxon>
        <taxon>metagenomes</taxon>
        <taxon>ecological metagenomes</taxon>
    </lineage>
</organism>